<dbReference type="InterPro" id="IPR036279">
    <property type="entry name" value="5-3_exonuclease_C_sf"/>
</dbReference>
<dbReference type="SUPFAM" id="SSF88723">
    <property type="entry name" value="PIN domain-like"/>
    <property type="match status" value="1"/>
</dbReference>
<dbReference type="GO" id="GO:0008409">
    <property type="term" value="F:5'-3' exonuclease activity"/>
    <property type="evidence" value="ECO:0007669"/>
    <property type="project" value="InterPro"/>
</dbReference>
<dbReference type="InterPro" id="IPR020045">
    <property type="entry name" value="DNA_polI_H3TH"/>
</dbReference>
<evidence type="ECO:0000313" key="7">
    <source>
        <dbReference type="Proteomes" id="UP000229559"/>
    </source>
</evidence>
<gene>
    <name evidence="6" type="ORF">COT04_00380</name>
</gene>
<dbReference type="Gene3D" id="3.40.50.1010">
    <property type="entry name" value="5'-nuclease"/>
    <property type="match status" value="1"/>
</dbReference>
<dbReference type="FunFam" id="3.40.50.1010:FF:000001">
    <property type="entry name" value="DNA polymerase I"/>
    <property type="match status" value="1"/>
</dbReference>
<feature type="domain" description="5'-3' exonuclease" evidence="5">
    <location>
        <begin position="2"/>
        <end position="259"/>
    </location>
</feature>
<accession>A0A2M6YQI5</accession>
<sequence length="302" mass="34378">MKRLVLIDGHAILHRAYHAFPLTLKTRKGELVNAVYGFSRMLLTVLEDLKPQYLVVAFDLPQPTFRHQEYVGYQIQRPEMDKELFGQIERVYQIVKALNIPIFTAPGFEADDVIGTLAKQAKNLEVMIVTGDRDIMQLVNKKVKVYSPRKGFAEPEIFDEKKVKEFLGITPQQVIDYKALTGDPSDNYPGVSGIGPKTAVKLLSRFKSLKQIYKNLAKIEPVLREKLSQGKGAARLSQKLATIVTKVPLKLKLKACLLHDYDQQKAIKLFEELEFRSLISKLPGMEKVKEEKKDESHQMSLI</sequence>
<dbReference type="FunFam" id="1.10.150.20:FF:000003">
    <property type="entry name" value="DNA polymerase I"/>
    <property type="match status" value="1"/>
</dbReference>
<dbReference type="SMART" id="SM00279">
    <property type="entry name" value="HhH2"/>
    <property type="match status" value="1"/>
</dbReference>
<dbReference type="Pfam" id="PF01367">
    <property type="entry name" value="5_3_exonuc"/>
    <property type="match status" value="1"/>
</dbReference>
<dbReference type="PANTHER" id="PTHR42646">
    <property type="entry name" value="FLAP ENDONUCLEASE XNI"/>
    <property type="match status" value="1"/>
</dbReference>
<protein>
    <recommendedName>
        <fullName evidence="5">5'-3' exonuclease domain-containing protein</fullName>
    </recommendedName>
</protein>
<evidence type="ECO:0000313" key="6">
    <source>
        <dbReference type="EMBL" id="PIU33374.1"/>
    </source>
</evidence>
<dbReference type="InterPro" id="IPR020046">
    <property type="entry name" value="5-3_exonucl_a-hlix_arch_N"/>
</dbReference>
<dbReference type="Proteomes" id="UP000229559">
    <property type="component" value="Unassembled WGS sequence"/>
</dbReference>
<dbReference type="GO" id="GO:0017108">
    <property type="term" value="F:5'-flap endonuclease activity"/>
    <property type="evidence" value="ECO:0007669"/>
    <property type="project" value="InterPro"/>
</dbReference>
<name>A0A2M6YQI5_9BACT</name>
<dbReference type="Gene3D" id="1.10.150.20">
    <property type="entry name" value="5' to 3' exonuclease, C-terminal subdomain"/>
    <property type="match status" value="1"/>
</dbReference>
<keyword evidence="4" id="KW-0238">DNA-binding</keyword>
<comment type="caution">
    <text evidence="6">The sequence shown here is derived from an EMBL/GenBank/DDBJ whole genome shotgun (WGS) entry which is preliminary data.</text>
</comment>
<proteinExistence type="predicted"/>
<dbReference type="InterPro" id="IPR038969">
    <property type="entry name" value="FEN"/>
</dbReference>
<evidence type="ECO:0000256" key="1">
    <source>
        <dbReference type="ARBA" id="ARBA00022722"/>
    </source>
</evidence>
<dbReference type="GO" id="GO:0003677">
    <property type="term" value="F:DNA binding"/>
    <property type="evidence" value="ECO:0007669"/>
    <property type="project" value="UniProtKB-KW"/>
</dbReference>
<evidence type="ECO:0000256" key="4">
    <source>
        <dbReference type="ARBA" id="ARBA00023125"/>
    </source>
</evidence>
<dbReference type="InterPro" id="IPR029060">
    <property type="entry name" value="PIN-like_dom_sf"/>
</dbReference>
<dbReference type="InterPro" id="IPR008918">
    <property type="entry name" value="HhH2"/>
</dbReference>
<keyword evidence="2" id="KW-0378">Hydrolase</keyword>
<keyword evidence="3" id="KW-0269">Exonuclease</keyword>
<keyword evidence="1" id="KW-0540">Nuclease</keyword>
<dbReference type="Pfam" id="PF02739">
    <property type="entry name" value="5_3_exonuc_N"/>
    <property type="match status" value="1"/>
</dbReference>
<dbReference type="GO" id="GO:0033567">
    <property type="term" value="P:DNA replication, Okazaki fragment processing"/>
    <property type="evidence" value="ECO:0007669"/>
    <property type="project" value="InterPro"/>
</dbReference>
<dbReference type="InterPro" id="IPR002421">
    <property type="entry name" value="5-3_exonuclease"/>
</dbReference>
<dbReference type="SUPFAM" id="SSF47807">
    <property type="entry name" value="5' to 3' exonuclease, C-terminal subdomain"/>
    <property type="match status" value="1"/>
</dbReference>
<evidence type="ECO:0000256" key="3">
    <source>
        <dbReference type="ARBA" id="ARBA00022839"/>
    </source>
</evidence>
<dbReference type="EMBL" id="PEXA01000012">
    <property type="protein sequence ID" value="PIU33374.1"/>
    <property type="molecule type" value="Genomic_DNA"/>
</dbReference>
<dbReference type="CDD" id="cd09859">
    <property type="entry name" value="PIN_53EXO"/>
    <property type="match status" value="1"/>
</dbReference>
<evidence type="ECO:0000259" key="5">
    <source>
        <dbReference type="SMART" id="SM00475"/>
    </source>
</evidence>
<organism evidence="6 7">
    <name type="scientific">Candidatus Shapirobacteria bacterium CG07_land_8_20_14_0_80_39_12</name>
    <dbReference type="NCBI Taxonomy" id="1974480"/>
    <lineage>
        <taxon>Bacteria</taxon>
        <taxon>Candidatus Shapironibacteriota</taxon>
    </lineage>
</organism>
<dbReference type="PANTHER" id="PTHR42646:SF2">
    <property type="entry name" value="5'-3' EXONUCLEASE FAMILY PROTEIN"/>
    <property type="match status" value="1"/>
</dbReference>
<dbReference type="CDD" id="cd09898">
    <property type="entry name" value="H3TH_53EXO"/>
    <property type="match status" value="1"/>
</dbReference>
<dbReference type="SMART" id="SM00475">
    <property type="entry name" value="53EXOc"/>
    <property type="match status" value="1"/>
</dbReference>
<reference evidence="7" key="1">
    <citation type="submission" date="2017-09" db="EMBL/GenBank/DDBJ databases">
        <title>Depth-based differentiation of microbial function through sediment-hosted aquifers and enrichment of novel symbionts in the deep terrestrial subsurface.</title>
        <authorList>
            <person name="Probst A.J."/>
            <person name="Ladd B."/>
            <person name="Jarett J.K."/>
            <person name="Geller-Mcgrath D.E."/>
            <person name="Sieber C.M.K."/>
            <person name="Emerson J.B."/>
            <person name="Anantharaman K."/>
            <person name="Thomas B.C."/>
            <person name="Malmstrom R."/>
            <person name="Stieglmeier M."/>
            <person name="Klingl A."/>
            <person name="Woyke T."/>
            <person name="Ryan C.M."/>
            <person name="Banfield J.F."/>
        </authorList>
    </citation>
    <scope>NUCLEOTIDE SEQUENCE [LARGE SCALE GENOMIC DNA]</scope>
</reference>
<evidence type="ECO:0000256" key="2">
    <source>
        <dbReference type="ARBA" id="ARBA00022801"/>
    </source>
</evidence>
<dbReference type="AlphaFoldDB" id="A0A2M6YQI5"/>